<accession>A0ABT9JRD2</accession>
<dbReference type="RefSeq" id="WP_306388863.1">
    <property type="nucleotide sequence ID" value="NZ_JAVCAP010000009.1"/>
</dbReference>
<dbReference type="EMBL" id="JAVCAP010000009">
    <property type="protein sequence ID" value="MDP8567133.1"/>
    <property type="molecule type" value="Genomic_DNA"/>
</dbReference>
<sequence length="256" mass="29301">MQTNSLASFDSTALGQYIAQRELDVYGQSVADVFGYHALQLGWPGYDLLGQSRIPYKHYLQPTQHGKRTSLICESEFLPFSENTIDLICLPHVLEQCLQPQQTLRELLRVLVPEGTLVLTGVSPVSLLGLRARGGQFRLAGQFQRLFTAWRIRDWLSVLGFEVVNSSYLMHALPVNDNRWLARQSWLEKWGPRSCGMTGGIYFVVAKKRIFNVRVIRPDWKKAPLSQALHVRKTRSRIQKQLKCADDDTSMDRNIR</sequence>
<keyword evidence="3" id="KW-1185">Reference proteome</keyword>
<evidence type="ECO:0000259" key="1">
    <source>
        <dbReference type="Pfam" id="PF08241"/>
    </source>
</evidence>
<dbReference type="InterPro" id="IPR029063">
    <property type="entry name" value="SAM-dependent_MTases_sf"/>
</dbReference>
<dbReference type="Proteomes" id="UP001225906">
    <property type="component" value="Unassembled WGS sequence"/>
</dbReference>
<proteinExistence type="predicted"/>
<dbReference type="GO" id="GO:0032259">
    <property type="term" value="P:methylation"/>
    <property type="evidence" value="ECO:0007669"/>
    <property type="project" value="UniProtKB-KW"/>
</dbReference>
<evidence type="ECO:0000313" key="2">
    <source>
        <dbReference type="EMBL" id="MDP8567133.1"/>
    </source>
</evidence>
<dbReference type="Pfam" id="PF08241">
    <property type="entry name" value="Methyltransf_11"/>
    <property type="match status" value="1"/>
</dbReference>
<gene>
    <name evidence="2" type="ORF">Q9291_04665</name>
</gene>
<protein>
    <submittedName>
        <fullName evidence="2">Methyltransferase domain-containing protein</fullName>
    </submittedName>
</protein>
<dbReference type="SUPFAM" id="SSF53335">
    <property type="entry name" value="S-adenosyl-L-methionine-dependent methyltransferases"/>
    <property type="match status" value="1"/>
</dbReference>
<comment type="caution">
    <text evidence="2">The sequence shown here is derived from an EMBL/GenBank/DDBJ whole genome shotgun (WGS) entry which is preliminary data.</text>
</comment>
<organism evidence="2 3">
    <name type="scientific">Methylophilus aquaticus</name>
    <dbReference type="NCBI Taxonomy" id="1971610"/>
    <lineage>
        <taxon>Bacteria</taxon>
        <taxon>Pseudomonadati</taxon>
        <taxon>Pseudomonadota</taxon>
        <taxon>Betaproteobacteria</taxon>
        <taxon>Nitrosomonadales</taxon>
        <taxon>Methylophilaceae</taxon>
        <taxon>Methylophilus</taxon>
    </lineage>
</organism>
<feature type="domain" description="Methyltransferase type 11" evidence="1">
    <location>
        <begin position="72"/>
        <end position="119"/>
    </location>
</feature>
<dbReference type="InterPro" id="IPR013216">
    <property type="entry name" value="Methyltransf_11"/>
</dbReference>
<reference evidence="3" key="1">
    <citation type="journal article" date="2019" name="Int. J. Syst. Evol. Microbiol.">
        <title>The Global Catalogue of Microorganisms (GCM) 10K type strain sequencing project: providing services to taxonomists for standard genome sequencing and annotation.</title>
        <authorList>
            <consortium name="The Broad Institute Genomics Platform"/>
            <consortium name="The Broad Institute Genome Sequencing Center for Infectious Disease"/>
            <person name="Wu L."/>
            <person name="Ma J."/>
        </authorList>
    </citation>
    <scope>NUCLEOTIDE SEQUENCE [LARGE SCALE GENOMIC DNA]</scope>
    <source>
        <strain evidence="3">VKM B-3159</strain>
    </source>
</reference>
<keyword evidence="2" id="KW-0489">Methyltransferase</keyword>
<name>A0ABT9JRD2_9PROT</name>
<dbReference type="Gene3D" id="3.40.50.150">
    <property type="entry name" value="Vaccinia Virus protein VP39"/>
    <property type="match status" value="1"/>
</dbReference>
<keyword evidence="2" id="KW-0808">Transferase</keyword>
<dbReference type="GO" id="GO:0008168">
    <property type="term" value="F:methyltransferase activity"/>
    <property type="evidence" value="ECO:0007669"/>
    <property type="project" value="UniProtKB-KW"/>
</dbReference>
<evidence type="ECO:0000313" key="3">
    <source>
        <dbReference type="Proteomes" id="UP001225906"/>
    </source>
</evidence>